<organism evidence="14 15">
    <name type="scientific">Loktanella atrilutea</name>
    <dbReference type="NCBI Taxonomy" id="366533"/>
    <lineage>
        <taxon>Bacteria</taxon>
        <taxon>Pseudomonadati</taxon>
        <taxon>Pseudomonadota</taxon>
        <taxon>Alphaproteobacteria</taxon>
        <taxon>Rhodobacterales</taxon>
        <taxon>Roseobacteraceae</taxon>
        <taxon>Loktanella</taxon>
    </lineage>
</organism>
<dbReference type="Gene3D" id="3.40.50.720">
    <property type="entry name" value="NAD(P)-binding Rossmann-like Domain"/>
    <property type="match status" value="1"/>
</dbReference>
<evidence type="ECO:0000256" key="8">
    <source>
        <dbReference type="ARBA" id="ARBA00023034"/>
    </source>
</evidence>
<dbReference type="FunFam" id="3.40.50.720:FF:000065">
    <property type="entry name" value="UDP-glucuronic acid decarboxylase 1"/>
    <property type="match status" value="1"/>
</dbReference>
<dbReference type="Pfam" id="PF01370">
    <property type="entry name" value="Epimerase"/>
    <property type="match status" value="1"/>
</dbReference>
<keyword evidence="3" id="KW-0812">Transmembrane</keyword>
<gene>
    <name evidence="14" type="ORF">SAMN05444339_101818</name>
</gene>
<evidence type="ECO:0000256" key="10">
    <source>
        <dbReference type="ARBA" id="ARBA00023180"/>
    </source>
</evidence>
<protein>
    <submittedName>
        <fullName evidence="14">UDP-glucuronate decarboxylase</fullName>
    </submittedName>
</protein>
<evidence type="ECO:0000313" key="15">
    <source>
        <dbReference type="Proteomes" id="UP000183987"/>
    </source>
</evidence>
<name>A0A1M4UQN4_LOKAT</name>
<proteinExistence type="predicted"/>
<keyword evidence="9" id="KW-0472">Membrane</keyword>
<evidence type="ECO:0000259" key="13">
    <source>
        <dbReference type="Pfam" id="PF01370"/>
    </source>
</evidence>
<sequence>MPGHPNLSIKGTFDMHSDKTILVTGGAGFLGSHLCDRLIADGHHVICLDNFHTGRRSNIAHLLHHDRFEVVRQDVTDPVRAEVQEIYNLACPASPVHYQADPVRTVQTNVIGAINMLDLARRTGARLFHASTSEVYGDPLVHPQTEDYLGNVNPTGPRACYDEGKRCAETLLSDGRRQHGLRLRMARIFNTYGPRMRPDDGRVVSNFIVQALRGEPLTVYGSGEQTRSFCYVDDLIAGVVALMAAPDDVPQPVNLGNPVEFTMLQLARLVLDLTGSRARLDMRPLPQDDPVQRRPDITRATTHLDWQPAVPLREGLIRTIAHFDSVLGQRPASPLPARSFDFPTLLNGAMPAFAPEGQVI</sequence>
<dbReference type="UniPathway" id="UPA00796">
    <property type="reaction ID" value="UER00771"/>
</dbReference>
<evidence type="ECO:0000256" key="1">
    <source>
        <dbReference type="ARBA" id="ARBA00001911"/>
    </source>
</evidence>
<feature type="domain" description="NAD-dependent epimerase/dehydratase" evidence="13">
    <location>
        <begin position="21"/>
        <end position="256"/>
    </location>
</feature>
<accession>A0A1M4UQN4</accession>
<evidence type="ECO:0000256" key="11">
    <source>
        <dbReference type="ARBA" id="ARBA00023239"/>
    </source>
</evidence>
<evidence type="ECO:0000256" key="7">
    <source>
        <dbReference type="ARBA" id="ARBA00023027"/>
    </source>
</evidence>
<evidence type="ECO:0000256" key="3">
    <source>
        <dbReference type="ARBA" id="ARBA00022692"/>
    </source>
</evidence>
<keyword evidence="5" id="KW-0735">Signal-anchor</keyword>
<evidence type="ECO:0000256" key="9">
    <source>
        <dbReference type="ARBA" id="ARBA00023136"/>
    </source>
</evidence>
<dbReference type="PANTHER" id="PTHR43078">
    <property type="entry name" value="UDP-GLUCURONIC ACID DECARBOXYLASE-RELATED"/>
    <property type="match status" value="1"/>
</dbReference>
<dbReference type="Proteomes" id="UP000183987">
    <property type="component" value="Unassembled WGS sequence"/>
</dbReference>
<evidence type="ECO:0000256" key="6">
    <source>
        <dbReference type="ARBA" id="ARBA00022989"/>
    </source>
</evidence>
<comment type="cofactor">
    <cofactor evidence="1">
        <name>NAD(+)</name>
        <dbReference type="ChEBI" id="CHEBI:57540"/>
    </cofactor>
</comment>
<dbReference type="GO" id="GO:0070403">
    <property type="term" value="F:NAD+ binding"/>
    <property type="evidence" value="ECO:0007669"/>
    <property type="project" value="InterPro"/>
</dbReference>
<evidence type="ECO:0000256" key="2">
    <source>
        <dbReference type="ARBA" id="ARBA00004323"/>
    </source>
</evidence>
<keyword evidence="10" id="KW-0325">Glycoprotein</keyword>
<keyword evidence="15" id="KW-1185">Reference proteome</keyword>
<dbReference type="CDD" id="cd05230">
    <property type="entry name" value="UGD_SDR_e"/>
    <property type="match status" value="1"/>
</dbReference>
<dbReference type="InterPro" id="IPR036291">
    <property type="entry name" value="NAD(P)-bd_dom_sf"/>
</dbReference>
<comment type="subcellular location">
    <subcellularLocation>
        <location evidence="2">Golgi apparatus membrane</location>
        <topology evidence="2">Single-pass type II membrane protein</topology>
    </subcellularLocation>
    <subcellularLocation>
        <location evidence="12">Golgi apparatus</location>
        <location evidence="12">Golgi stack membrane</location>
    </subcellularLocation>
</comment>
<dbReference type="PANTHER" id="PTHR43078:SF6">
    <property type="entry name" value="UDP-GLUCURONIC ACID DECARBOXYLASE 1"/>
    <property type="match status" value="1"/>
</dbReference>
<keyword evidence="4" id="KW-0210">Decarboxylase</keyword>
<dbReference type="AlphaFoldDB" id="A0A1M4UQN4"/>
<dbReference type="EMBL" id="FQUE01000001">
    <property type="protein sequence ID" value="SHE59014.1"/>
    <property type="molecule type" value="Genomic_DNA"/>
</dbReference>
<evidence type="ECO:0000256" key="4">
    <source>
        <dbReference type="ARBA" id="ARBA00022793"/>
    </source>
</evidence>
<dbReference type="GO" id="GO:0005737">
    <property type="term" value="C:cytoplasm"/>
    <property type="evidence" value="ECO:0007669"/>
    <property type="project" value="TreeGrafter"/>
</dbReference>
<dbReference type="SUPFAM" id="SSF51735">
    <property type="entry name" value="NAD(P)-binding Rossmann-fold domains"/>
    <property type="match status" value="1"/>
</dbReference>
<reference evidence="15" key="1">
    <citation type="submission" date="2016-11" db="EMBL/GenBank/DDBJ databases">
        <authorList>
            <person name="Varghese N."/>
            <person name="Submissions S."/>
        </authorList>
    </citation>
    <scope>NUCLEOTIDE SEQUENCE [LARGE SCALE GENOMIC DNA]</scope>
    <source>
        <strain evidence="15">DSM 29326</strain>
    </source>
</reference>
<keyword evidence="7" id="KW-0520">NAD</keyword>
<evidence type="ECO:0000256" key="12">
    <source>
        <dbReference type="ARBA" id="ARBA00037859"/>
    </source>
</evidence>
<keyword evidence="8" id="KW-0333">Golgi apparatus</keyword>
<dbReference type="InterPro" id="IPR044516">
    <property type="entry name" value="UXS-like"/>
</dbReference>
<keyword evidence="11" id="KW-0456">Lyase</keyword>
<dbReference type="GO" id="GO:0033320">
    <property type="term" value="P:UDP-D-xylose biosynthetic process"/>
    <property type="evidence" value="ECO:0007669"/>
    <property type="project" value="UniProtKB-UniPathway"/>
</dbReference>
<dbReference type="STRING" id="366533.SAMN05444339_101818"/>
<dbReference type="InterPro" id="IPR001509">
    <property type="entry name" value="Epimerase_deHydtase"/>
</dbReference>
<keyword evidence="6" id="KW-1133">Transmembrane helix</keyword>
<dbReference type="GO" id="GO:0042732">
    <property type="term" value="P:D-xylose metabolic process"/>
    <property type="evidence" value="ECO:0007669"/>
    <property type="project" value="InterPro"/>
</dbReference>
<evidence type="ECO:0000313" key="14">
    <source>
        <dbReference type="EMBL" id="SHE59014.1"/>
    </source>
</evidence>
<dbReference type="GO" id="GO:0048040">
    <property type="term" value="F:UDP-glucuronate decarboxylase activity"/>
    <property type="evidence" value="ECO:0007669"/>
    <property type="project" value="TreeGrafter"/>
</dbReference>
<evidence type="ECO:0000256" key="5">
    <source>
        <dbReference type="ARBA" id="ARBA00022968"/>
    </source>
</evidence>